<reference evidence="2" key="1">
    <citation type="submission" date="2022-01" db="EMBL/GenBank/DDBJ databases">
        <authorList>
            <person name="Criscuolo A."/>
        </authorList>
    </citation>
    <scope>NUCLEOTIDE SEQUENCE</scope>
    <source>
        <strain evidence="2">CIP111891</strain>
    </source>
</reference>
<evidence type="ECO:0000256" key="1">
    <source>
        <dbReference type="SAM" id="MobiDB-lite"/>
    </source>
</evidence>
<accession>A0ABM9CG66</accession>
<dbReference type="EMBL" id="CAKMMW010000011">
    <property type="protein sequence ID" value="CAH1211853.1"/>
    <property type="molecule type" value="Genomic_DNA"/>
</dbReference>
<evidence type="ECO:0000313" key="2">
    <source>
        <dbReference type="EMBL" id="CAH1211853.1"/>
    </source>
</evidence>
<gene>
    <name evidence="2" type="ORF">PAECIP111891_03765</name>
</gene>
<keyword evidence="3" id="KW-1185">Reference proteome</keyword>
<feature type="region of interest" description="Disordered" evidence="1">
    <location>
        <begin position="1"/>
        <end position="36"/>
    </location>
</feature>
<proteinExistence type="predicted"/>
<sequence>MAKNKNNKKAAQDAEFATEVAVPNKQQQNNTQNQNK</sequence>
<evidence type="ECO:0008006" key="4">
    <source>
        <dbReference type="Google" id="ProtNLM"/>
    </source>
</evidence>
<name>A0ABM9CG66_9BACL</name>
<protein>
    <recommendedName>
        <fullName evidence="4">Small, acid-soluble spore protein gamma-type</fullName>
    </recommendedName>
</protein>
<comment type="caution">
    <text evidence="2">The sequence shown here is derived from an EMBL/GenBank/DDBJ whole genome shotgun (WGS) entry which is preliminary data.</text>
</comment>
<evidence type="ECO:0000313" key="3">
    <source>
        <dbReference type="Proteomes" id="UP000838821"/>
    </source>
</evidence>
<feature type="compositionally biased region" description="Low complexity" evidence="1">
    <location>
        <begin position="24"/>
        <end position="36"/>
    </location>
</feature>
<organism evidence="2 3">
    <name type="scientific">Paenibacillus allorhizoplanae</name>
    <dbReference type="NCBI Taxonomy" id="2905648"/>
    <lineage>
        <taxon>Bacteria</taxon>
        <taxon>Bacillati</taxon>
        <taxon>Bacillota</taxon>
        <taxon>Bacilli</taxon>
        <taxon>Bacillales</taxon>
        <taxon>Paenibacillaceae</taxon>
        <taxon>Paenibacillus</taxon>
    </lineage>
</organism>
<dbReference type="Proteomes" id="UP000838821">
    <property type="component" value="Unassembled WGS sequence"/>
</dbReference>